<protein>
    <submittedName>
        <fullName evidence="2">DUF885 family protein</fullName>
    </submittedName>
</protein>
<gene>
    <name evidence="2" type="ORF">QTN89_21535</name>
</gene>
<evidence type="ECO:0000313" key="3">
    <source>
        <dbReference type="Proteomes" id="UP001239462"/>
    </source>
</evidence>
<dbReference type="SUPFAM" id="SSF55486">
    <property type="entry name" value="Metalloproteases ('zincins'), catalytic domain"/>
    <property type="match status" value="1"/>
</dbReference>
<accession>A0ABT7PNG2</accession>
<keyword evidence="3" id="KW-1185">Reference proteome</keyword>
<feature type="region of interest" description="Disordered" evidence="1">
    <location>
        <begin position="158"/>
        <end position="180"/>
    </location>
</feature>
<dbReference type="PANTHER" id="PTHR33361">
    <property type="entry name" value="GLR0591 PROTEIN"/>
    <property type="match status" value="1"/>
</dbReference>
<dbReference type="InterPro" id="IPR010281">
    <property type="entry name" value="DUF885"/>
</dbReference>
<reference evidence="2 3" key="1">
    <citation type="submission" date="2023-06" db="EMBL/GenBank/DDBJ databases">
        <title>Roseiconus lacunae JC819 isolated from Gulf of Mannar region, Tamil Nadu.</title>
        <authorList>
            <person name="Pk S."/>
            <person name="Ch S."/>
            <person name="Ch V.R."/>
        </authorList>
    </citation>
    <scope>NUCLEOTIDE SEQUENCE [LARGE SCALE GENOMIC DNA]</scope>
    <source>
        <strain evidence="2 3">JC819</strain>
    </source>
</reference>
<dbReference type="RefSeq" id="WP_289165672.1">
    <property type="nucleotide sequence ID" value="NZ_JASZZN010000018.1"/>
</dbReference>
<proteinExistence type="predicted"/>
<comment type="caution">
    <text evidence="2">The sequence shown here is derived from an EMBL/GenBank/DDBJ whole genome shotgun (WGS) entry which is preliminary data.</text>
</comment>
<organism evidence="2 3">
    <name type="scientific">Roseiconus lacunae</name>
    <dbReference type="NCBI Taxonomy" id="2605694"/>
    <lineage>
        <taxon>Bacteria</taxon>
        <taxon>Pseudomonadati</taxon>
        <taxon>Planctomycetota</taxon>
        <taxon>Planctomycetia</taxon>
        <taxon>Pirellulales</taxon>
        <taxon>Pirellulaceae</taxon>
        <taxon>Roseiconus</taxon>
    </lineage>
</organism>
<sequence>MMLKTVRQVVLSLVVVIVARSTDVSVVNAQEIRSWIIRYESDKNTLNRRFRIPLHSKARTLTEQTTKNWLKRLRQVDFDKLDRVSKTDYLLFRSELEYQLANDQLQWKRDDAAAKLLPYADRLVQFCVDREDVKPIEPMDIAGLFDSVAAEAERLAKDVTPAQENSKDDPVTSVSASDSEREVKRQLDGLRAAELLARLEDCLREAHRFYDGYDPGYSWWAEQPMKRLQGALRSHRTAIRETLVGVPESDEETIIGLPIGAEGLKLELQHEWIAHTPAELIELANREMQWCDEQMAAASQELGFGDDWKAALNHTKSKHVQPGEQPQMIRDLAWEAIRFLDSHDLVTVPPLAANGWRVTMMSPERQRVNPYFLGGPMIIVSFPTNEMTHDEKLMSMRSNNEHFARATVHHELIPGHHLQHYMLPRYKAYRSIFRTPFWIEGWALYWEMLLWDLDFAQSAEDRVGMLFWRKHRCARIIFSLSYHLGTMSPEQCIDYLVERVGHERSAATAEVRRSIMGGYSPLYQAAYMLGGLQLRALHEDLVIGGKMTNREFHDAVLHEHCIPIEVLRNFMTDQPLTKETRASWRFAD</sequence>
<evidence type="ECO:0000313" key="2">
    <source>
        <dbReference type="EMBL" id="MDM4018045.1"/>
    </source>
</evidence>
<dbReference type="PANTHER" id="PTHR33361:SF2">
    <property type="entry name" value="DUF885 DOMAIN-CONTAINING PROTEIN"/>
    <property type="match status" value="1"/>
</dbReference>
<name>A0ABT7PNG2_9BACT</name>
<dbReference type="EMBL" id="JASZZN010000018">
    <property type="protein sequence ID" value="MDM4018045.1"/>
    <property type="molecule type" value="Genomic_DNA"/>
</dbReference>
<evidence type="ECO:0000256" key="1">
    <source>
        <dbReference type="SAM" id="MobiDB-lite"/>
    </source>
</evidence>
<dbReference type="Proteomes" id="UP001239462">
    <property type="component" value="Unassembled WGS sequence"/>
</dbReference>
<dbReference type="Pfam" id="PF05960">
    <property type="entry name" value="DUF885"/>
    <property type="match status" value="1"/>
</dbReference>